<dbReference type="Gene3D" id="3.30.2350.10">
    <property type="entry name" value="Pseudouridine synthase"/>
    <property type="match status" value="1"/>
</dbReference>
<dbReference type="InterPro" id="IPR050188">
    <property type="entry name" value="RluA_PseudoU_synthase"/>
</dbReference>
<dbReference type="Proteomes" id="UP000030635">
    <property type="component" value="Chromosome"/>
</dbReference>
<gene>
    <name evidence="7" type="ORF">U729_1727</name>
</gene>
<evidence type="ECO:0000313" key="8">
    <source>
        <dbReference type="Proteomes" id="UP000030635"/>
    </source>
</evidence>
<accession>A0A0A7FSZ1</accession>
<keyword evidence="4" id="KW-0694">RNA-binding</keyword>
<evidence type="ECO:0000256" key="5">
    <source>
        <dbReference type="RuleBase" id="RU362028"/>
    </source>
</evidence>
<dbReference type="GO" id="GO:0140098">
    <property type="term" value="F:catalytic activity, acting on RNA"/>
    <property type="evidence" value="ECO:0007669"/>
    <property type="project" value="UniProtKB-ARBA"/>
</dbReference>
<dbReference type="OrthoDB" id="9807829at2"/>
<dbReference type="GO" id="GO:0009982">
    <property type="term" value="F:pseudouridine synthase activity"/>
    <property type="evidence" value="ECO:0007669"/>
    <property type="project" value="InterPro"/>
</dbReference>
<proteinExistence type="inferred from homology"/>
<dbReference type="NCBIfam" id="TIGR00005">
    <property type="entry name" value="rluA_subfam"/>
    <property type="match status" value="1"/>
</dbReference>
<evidence type="ECO:0000313" key="7">
    <source>
        <dbReference type="EMBL" id="AIY82673.1"/>
    </source>
</evidence>
<dbReference type="PANTHER" id="PTHR21600">
    <property type="entry name" value="MITOCHONDRIAL RNA PSEUDOURIDINE SYNTHASE"/>
    <property type="match status" value="1"/>
</dbReference>
<dbReference type="RefSeq" id="WP_039313695.1">
    <property type="nucleotide sequence ID" value="NZ_CP006905.1"/>
</dbReference>
<protein>
    <recommendedName>
        <fullName evidence="5">Pseudouridine synthase</fullName>
        <ecNumber evidence="5">5.4.99.-</ecNumber>
    </recommendedName>
</protein>
<keyword evidence="5" id="KW-0413">Isomerase</keyword>
<reference evidence="7 8" key="1">
    <citation type="journal article" date="2015" name="Infect. Genet. Evol.">
        <title>Genomic sequences of six botulinum neurotoxin-producing strains representing three clostridial species illustrate the mobility and diversity of botulinum neurotoxin genes.</title>
        <authorList>
            <person name="Smith T.J."/>
            <person name="Hill K.K."/>
            <person name="Xie G."/>
            <person name="Foley B.T."/>
            <person name="Williamson C.H."/>
            <person name="Foster J.T."/>
            <person name="Johnson S.L."/>
            <person name="Chertkov O."/>
            <person name="Teshima H."/>
            <person name="Gibbons H.S."/>
            <person name="Johnsky L.A."/>
            <person name="Karavis M.A."/>
            <person name="Smith L.A."/>
        </authorList>
    </citation>
    <scope>NUCLEOTIDE SEQUENCE [LARGE SCALE GENOMIC DNA]</scope>
    <source>
        <strain evidence="7">Sullivan</strain>
    </source>
</reference>
<feature type="active site" evidence="3">
    <location>
        <position position="134"/>
    </location>
</feature>
<dbReference type="InterPro" id="IPR020103">
    <property type="entry name" value="PsdUridine_synth_cat_dom_sf"/>
</dbReference>
<comment type="catalytic activity">
    <reaction evidence="1 5">
        <text>a uridine in RNA = a pseudouridine in RNA</text>
        <dbReference type="Rhea" id="RHEA:48348"/>
        <dbReference type="Rhea" id="RHEA-COMP:12068"/>
        <dbReference type="Rhea" id="RHEA-COMP:12069"/>
        <dbReference type="ChEBI" id="CHEBI:65314"/>
        <dbReference type="ChEBI" id="CHEBI:65315"/>
    </reaction>
</comment>
<dbReference type="InterPro" id="IPR006225">
    <property type="entry name" value="PsdUridine_synth_RluC/D"/>
</dbReference>
<dbReference type="GO" id="GO:0000455">
    <property type="term" value="P:enzyme-directed rRNA pseudouridine synthesis"/>
    <property type="evidence" value="ECO:0007669"/>
    <property type="project" value="TreeGrafter"/>
</dbReference>
<dbReference type="PANTHER" id="PTHR21600:SF44">
    <property type="entry name" value="RIBOSOMAL LARGE SUBUNIT PSEUDOURIDINE SYNTHASE D"/>
    <property type="match status" value="1"/>
</dbReference>
<dbReference type="AlphaFoldDB" id="A0A0A7FSZ1"/>
<evidence type="ECO:0000256" key="1">
    <source>
        <dbReference type="ARBA" id="ARBA00000073"/>
    </source>
</evidence>
<evidence type="ECO:0000256" key="4">
    <source>
        <dbReference type="PROSITE-ProRule" id="PRU00182"/>
    </source>
</evidence>
<sequence length="298" mass="34135">MSTLEKSVPLEYDGIKLRHYLKEGFELSSRFIKRVAVENRALVNGEAAMMNLRVKTGDKVTVLLDREEKQDIVPEKMDLDIVYEDDDILVVNKKPFMVVHPTKSHQSGTLANGVINYFRECGKNHIVRLVSRLDMNTSGLIVIAKSQYAHMTLQRSEMEKRYIAIVHGHLKEKEGTIDLPIYRPQPEDGFDSIKRVVDDRGQRSITHYKVLESFNGGDVVECLLETGRTHQIRVHLSHLGHPIYGDFIYGDGDNELHLIKRQALHAYGLNFISPRSGKELSLRADLPYDFKELIEKLK</sequence>
<dbReference type="PROSITE" id="PS50889">
    <property type="entry name" value="S4"/>
    <property type="match status" value="1"/>
</dbReference>
<keyword evidence="8" id="KW-1185">Reference proteome</keyword>
<dbReference type="GO" id="GO:0003723">
    <property type="term" value="F:RNA binding"/>
    <property type="evidence" value="ECO:0007669"/>
    <property type="project" value="UniProtKB-KW"/>
</dbReference>
<feature type="domain" description="Pseudouridine synthase RsuA/RluA-like" evidence="6">
    <location>
        <begin position="87"/>
        <end position="238"/>
    </location>
</feature>
<dbReference type="Pfam" id="PF00849">
    <property type="entry name" value="PseudoU_synth_2"/>
    <property type="match status" value="1"/>
</dbReference>
<evidence type="ECO:0000259" key="6">
    <source>
        <dbReference type="Pfam" id="PF00849"/>
    </source>
</evidence>
<name>A0A0A7FSZ1_9CLOT</name>
<dbReference type="EMBL" id="CP006905">
    <property type="protein sequence ID" value="AIY82673.1"/>
    <property type="molecule type" value="Genomic_DNA"/>
</dbReference>
<evidence type="ECO:0000256" key="2">
    <source>
        <dbReference type="ARBA" id="ARBA00010876"/>
    </source>
</evidence>
<comment type="function">
    <text evidence="5">Responsible for synthesis of pseudouridine from uracil.</text>
</comment>
<comment type="similarity">
    <text evidence="2 5">Belongs to the pseudouridine synthase RluA family.</text>
</comment>
<dbReference type="InterPro" id="IPR006145">
    <property type="entry name" value="PsdUridine_synth_RsuA/RluA"/>
</dbReference>
<dbReference type="SUPFAM" id="SSF55120">
    <property type="entry name" value="Pseudouridine synthase"/>
    <property type="match status" value="1"/>
</dbReference>
<evidence type="ECO:0000256" key="3">
    <source>
        <dbReference type="PIRSR" id="PIRSR606225-1"/>
    </source>
</evidence>
<dbReference type="EC" id="5.4.99.-" evidence="5"/>
<dbReference type="eggNOG" id="COG0564">
    <property type="taxonomic scope" value="Bacteria"/>
</dbReference>
<dbReference type="KEGG" id="cbv:U729_1727"/>
<dbReference type="STRING" id="1561.NPD11_1291"/>
<dbReference type="HOGENOM" id="CLU_016902_8_2_9"/>
<organism evidence="7 8">
    <name type="scientific">Clostridium baratii str. Sullivan</name>
    <dbReference type="NCBI Taxonomy" id="1415775"/>
    <lineage>
        <taxon>Bacteria</taxon>
        <taxon>Bacillati</taxon>
        <taxon>Bacillota</taxon>
        <taxon>Clostridia</taxon>
        <taxon>Eubacteriales</taxon>
        <taxon>Clostridiaceae</taxon>
        <taxon>Clostridium</taxon>
    </lineage>
</organism>
<dbReference type="CDD" id="cd02869">
    <property type="entry name" value="PseudoU_synth_RluA_like"/>
    <property type="match status" value="1"/>
</dbReference>